<accession>A0A2P6VQY8</accession>
<dbReference type="PANTHER" id="PTHR33639:SF2">
    <property type="entry name" value="DUF393 DOMAIN-CONTAINING PROTEIN"/>
    <property type="match status" value="1"/>
</dbReference>
<evidence type="ECO:0000313" key="2">
    <source>
        <dbReference type="Proteomes" id="UP000239649"/>
    </source>
</evidence>
<sequence>MLAWDREEPGRFRFAALQSDAGRALLRRSGRSPDDISSIVLVERHASHTKSAAVLRIAAGLQAPLPLVSAALDFTFPQFFKDAVYDQIADNRYSLFGRTSACRLSDPRFEERFVS</sequence>
<keyword evidence="2" id="KW-1185">Reference proteome</keyword>
<dbReference type="STRING" id="554055.A0A2P6VQY8"/>
<protein>
    <submittedName>
        <fullName evidence="1">DCC family chloroplastic</fullName>
    </submittedName>
</protein>
<proteinExistence type="predicted"/>
<gene>
    <name evidence="1" type="primary">g467</name>
    <name evidence="1" type="ORF">C2E20_0467</name>
</gene>
<dbReference type="GO" id="GO:0015035">
    <property type="term" value="F:protein-disulfide reductase activity"/>
    <property type="evidence" value="ECO:0007669"/>
    <property type="project" value="InterPro"/>
</dbReference>
<comment type="caution">
    <text evidence="1">The sequence shown here is derived from an EMBL/GenBank/DDBJ whole genome shotgun (WGS) entry which is preliminary data.</text>
</comment>
<name>A0A2P6VQY8_9CHLO</name>
<dbReference type="InterPro" id="IPR007263">
    <property type="entry name" value="DCC1-like"/>
</dbReference>
<dbReference type="AlphaFoldDB" id="A0A2P6VQY8"/>
<dbReference type="EMBL" id="LHPF02000001">
    <property type="protein sequence ID" value="PSC76509.1"/>
    <property type="molecule type" value="Genomic_DNA"/>
</dbReference>
<dbReference type="Proteomes" id="UP000239649">
    <property type="component" value="Unassembled WGS sequence"/>
</dbReference>
<dbReference type="Pfam" id="PF04134">
    <property type="entry name" value="DCC1-like"/>
    <property type="match status" value="1"/>
</dbReference>
<dbReference type="OrthoDB" id="410458at2759"/>
<dbReference type="PANTHER" id="PTHR33639">
    <property type="entry name" value="THIOL-DISULFIDE OXIDOREDUCTASE DCC"/>
    <property type="match status" value="1"/>
</dbReference>
<evidence type="ECO:0000313" key="1">
    <source>
        <dbReference type="EMBL" id="PSC76509.1"/>
    </source>
</evidence>
<reference evidence="1 2" key="1">
    <citation type="journal article" date="2018" name="Plant J.">
        <title>Genome sequences of Chlorella sorokiniana UTEX 1602 and Micractinium conductrix SAG 241.80: implications to maltose excretion by a green alga.</title>
        <authorList>
            <person name="Arriola M.B."/>
            <person name="Velmurugan N."/>
            <person name="Zhang Y."/>
            <person name="Plunkett M.H."/>
            <person name="Hondzo H."/>
            <person name="Barney B.M."/>
        </authorList>
    </citation>
    <scope>NUCLEOTIDE SEQUENCE [LARGE SCALE GENOMIC DNA]</scope>
    <source>
        <strain evidence="1 2">SAG 241.80</strain>
    </source>
</reference>
<organism evidence="1 2">
    <name type="scientific">Micractinium conductrix</name>
    <dbReference type="NCBI Taxonomy" id="554055"/>
    <lineage>
        <taxon>Eukaryota</taxon>
        <taxon>Viridiplantae</taxon>
        <taxon>Chlorophyta</taxon>
        <taxon>core chlorophytes</taxon>
        <taxon>Trebouxiophyceae</taxon>
        <taxon>Chlorellales</taxon>
        <taxon>Chlorellaceae</taxon>
        <taxon>Chlorella clade</taxon>
        <taxon>Micractinium</taxon>
    </lineage>
</organism>
<dbReference type="InterPro" id="IPR052927">
    <property type="entry name" value="DCC_oxidoreductase"/>
</dbReference>